<dbReference type="EMBL" id="AP022870">
    <property type="protein sequence ID" value="BCB77949.1"/>
    <property type="molecule type" value="Genomic_DNA"/>
</dbReference>
<dbReference type="InterPro" id="IPR006094">
    <property type="entry name" value="Oxid_FAD_bind_N"/>
</dbReference>
<evidence type="ECO:0000256" key="3">
    <source>
        <dbReference type="ARBA" id="ARBA00022630"/>
    </source>
</evidence>
<dbReference type="SUPFAM" id="SSF56176">
    <property type="entry name" value="FAD-binding/transporter-associated domain-like"/>
    <property type="match status" value="1"/>
</dbReference>
<dbReference type="Gene3D" id="3.40.462.20">
    <property type="match status" value="1"/>
</dbReference>
<evidence type="ECO:0000256" key="4">
    <source>
        <dbReference type="ARBA" id="ARBA00022827"/>
    </source>
</evidence>
<evidence type="ECO:0000259" key="6">
    <source>
        <dbReference type="PROSITE" id="PS51387"/>
    </source>
</evidence>
<dbReference type="PANTHER" id="PTHR42973:SF39">
    <property type="entry name" value="FAD-BINDING PCMH-TYPE DOMAIN-CONTAINING PROTEIN"/>
    <property type="match status" value="1"/>
</dbReference>
<protein>
    <submittedName>
        <fullName evidence="7">FAD-binding protein</fullName>
    </submittedName>
</protein>
<dbReference type="GO" id="GO:0016491">
    <property type="term" value="F:oxidoreductase activity"/>
    <property type="evidence" value="ECO:0007669"/>
    <property type="project" value="UniProtKB-KW"/>
</dbReference>
<name>A0A6F8XVX1_9ACTN</name>
<keyword evidence="8" id="KW-1185">Reference proteome</keyword>
<feature type="domain" description="FAD-binding PCMH-type" evidence="6">
    <location>
        <begin position="33"/>
        <end position="204"/>
    </location>
</feature>
<dbReference type="InterPro" id="IPR050416">
    <property type="entry name" value="FAD-linked_Oxidoreductase"/>
</dbReference>
<dbReference type="Gene3D" id="3.30.43.10">
    <property type="entry name" value="Uridine Diphospho-n-acetylenolpyruvylglucosamine Reductase, domain 2"/>
    <property type="match status" value="1"/>
</dbReference>
<evidence type="ECO:0000256" key="5">
    <source>
        <dbReference type="ARBA" id="ARBA00023002"/>
    </source>
</evidence>
<comment type="cofactor">
    <cofactor evidence="1">
        <name>FAD</name>
        <dbReference type="ChEBI" id="CHEBI:57692"/>
    </cofactor>
</comment>
<evidence type="ECO:0000313" key="8">
    <source>
        <dbReference type="Proteomes" id="UP000502508"/>
    </source>
</evidence>
<dbReference type="InterPro" id="IPR016167">
    <property type="entry name" value="FAD-bd_PCMH_sub1"/>
</dbReference>
<evidence type="ECO:0000256" key="2">
    <source>
        <dbReference type="ARBA" id="ARBA00005466"/>
    </source>
</evidence>
<organism evidence="7 8">
    <name type="scientific">Phytohabitans flavus</name>
    <dbReference type="NCBI Taxonomy" id="1076124"/>
    <lineage>
        <taxon>Bacteria</taxon>
        <taxon>Bacillati</taxon>
        <taxon>Actinomycetota</taxon>
        <taxon>Actinomycetes</taxon>
        <taxon>Micromonosporales</taxon>
        <taxon>Micromonosporaceae</taxon>
    </lineage>
</organism>
<keyword evidence="4" id="KW-0274">FAD</keyword>
<dbReference type="GO" id="GO:0071949">
    <property type="term" value="F:FAD binding"/>
    <property type="evidence" value="ECO:0007669"/>
    <property type="project" value="InterPro"/>
</dbReference>
<dbReference type="KEGG" id="pfla:Pflav_043590"/>
<dbReference type="PANTHER" id="PTHR42973">
    <property type="entry name" value="BINDING OXIDOREDUCTASE, PUTATIVE (AFU_ORTHOLOGUE AFUA_1G17690)-RELATED"/>
    <property type="match status" value="1"/>
</dbReference>
<dbReference type="InterPro" id="IPR016169">
    <property type="entry name" value="FAD-bd_PCMH_sub2"/>
</dbReference>
<proteinExistence type="inferred from homology"/>
<comment type="similarity">
    <text evidence="2">Belongs to the oxygen-dependent FAD-linked oxidoreductase family.</text>
</comment>
<sequence length="443" mass="47235">MTAVPTTVPAELEGRIVTPGDSRYRLLRSTYTTVARPAAVLLPETPEQVAAALRYARDRGLPVAVRSGGHGLSGRSSNNGGVVIDLSALNRIEVLDQRARRVRVEAGARWAQVAETLSGYGLAISSGDHGNVGVGGLATAGGVGWLVRRYGLTIDNIRAVDVVLADGTLMHADAEHEPDLFWAVRGAGAGVGIVVAFEIEALELSNVGYAQIVVETDRQGRTLTQWAEVMAEAPRELSSAVMLMPYGKSLAMSITAVVAAESARRVRPVVAPLLELGVKLLDQRSQLAPYPALVPTAHLHPNTGQQPSVTTNGLLTMSGGNARAIMEVANDRRQPLVQLRSMGGAVNDVAPEATAYPHRHQDTLVIASTFPPGDGASLDAAWRPLAGRVDGAYLNFESRPGRRAFDRVYPGATGERVRQLWQRYDPDGVFQPQLNEMGRAATS</sequence>
<dbReference type="Pfam" id="PF01565">
    <property type="entry name" value="FAD_binding_4"/>
    <property type="match status" value="1"/>
</dbReference>
<evidence type="ECO:0000313" key="7">
    <source>
        <dbReference type="EMBL" id="BCB77949.1"/>
    </source>
</evidence>
<reference evidence="7 8" key="2">
    <citation type="submission" date="2020-03" db="EMBL/GenBank/DDBJ databases">
        <authorList>
            <person name="Ichikawa N."/>
            <person name="Kimura A."/>
            <person name="Kitahashi Y."/>
            <person name="Uohara A."/>
        </authorList>
    </citation>
    <scope>NUCLEOTIDE SEQUENCE [LARGE SCALE GENOMIC DNA]</scope>
    <source>
        <strain evidence="7 8">NBRC 107702</strain>
    </source>
</reference>
<dbReference type="AlphaFoldDB" id="A0A6F8XVX1"/>
<keyword evidence="5" id="KW-0560">Oxidoreductase</keyword>
<reference evidence="7 8" key="1">
    <citation type="submission" date="2020-03" db="EMBL/GenBank/DDBJ databases">
        <title>Whole genome shotgun sequence of Phytohabitans flavus NBRC 107702.</title>
        <authorList>
            <person name="Komaki H."/>
            <person name="Tamura T."/>
        </authorList>
    </citation>
    <scope>NUCLEOTIDE SEQUENCE [LARGE SCALE GENOMIC DNA]</scope>
    <source>
        <strain evidence="7 8">NBRC 107702</strain>
    </source>
</reference>
<dbReference type="InterPro" id="IPR036318">
    <property type="entry name" value="FAD-bd_PCMH-like_sf"/>
</dbReference>
<gene>
    <name evidence="7" type="ORF">Pflav_043590</name>
</gene>
<dbReference type="InterPro" id="IPR016166">
    <property type="entry name" value="FAD-bd_PCMH"/>
</dbReference>
<dbReference type="PROSITE" id="PS51387">
    <property type="entry name" value="FAD_PCMH"/>
    <property type="match status" value="1"/>
</dbReference>
<dbReference type="Proteomes" id="UP000502508">
    <property type="component" value="Chromosome"/>
</dbReference>
<keyword evidence="3" id="KW-0285">Flavoprotein</keyword>
<evidence type="ECO:0000256" key="1">
    <source>
        <dbReference type="ARBA" id="ARBA00001974"/>
    </source>
</evidence>
<accession>A0A6F8XVX1</accession>
<dbReference type="Gene3D" id="3.30.465.10">
    <property type="match status" value="1"/>
</dbReference>
<dbReference type="RefSeq" id="WP_173037595.1">
    <property type="nucleotide sequence ID" value="NZ_AP022870.1"/>
</dbReference>